<dbReference type="GO" id="GO:0016020">
    <property type="term" value="C:membrane"/>
    <property type="evidence" value="ECO:0007669"/>
    <property type="project" value="InterPro"/>
</dbReference>
<evidence type="ECO:0000259" key="2">
    <source>
        <dbReference type="Pfam" id="PF00892"/>
    </source>
</evidence>
<dbReference type="Pfam" id="PF00892">
    <property type="entry name" value="EamA"/>
    <property type="match status" value="1"/>
</dbReference>
<proteinExistence type="predicted"/>
<accession>A0A1F5FY50</accession>
<protein>
    <recommendedName>
        <fullName evidence="2">EamA domain-containing protein</fullName>
    </recommendedName>
</protein>
<feature type="transmembrane region" description="Helical" evidence="1">
    <location>
        <begin position="30"/>
        <end position="51"/>
    </location>
</feature>
<comment type="caution">
    <text evidence="3">The sequence shown here is derived from an EMBL/GenBank/DDBJ whole genome shotgun (WGS) entry which is preliminary data.</text>
</comment>
<sequence>MITLNIGLGVLLLVGFIAFNEALRIENAPLVGTIAASFASVVFILSIIFLGETISSQQFVSILIIFLGLILSTVSFKDFKNKNVFLSREFFLHSLQ</sequence>
<feature type="domain" description="EamA" evidence="2">
    <location>
        <begin position="7"/>
        <end position="73"/>
    </location>
</feature>
<feature type="transmembrane region" description="Helical" evidence="1">
    <location>
        <begin position="57"/>
        <end position="76"/>
    </location>
</feature>
<dbReference type="InterPro" id="IPR037185">
    <property type="entry name" value="EmrE-like"/>
</dbReference>
<evidence type="ECO:0000256" key="1">
    <source>
        <dbReference type="SAM" id="Phobius"/>
    </source>
</evidence>
<dbReference type="SUPFAM" id="SSF103481">
    <property type="entry name" value="Multidrug resistance efflux transporter EmrE"/>
    <property type="match status" value="1"/>
</dbReference>
<dbReference type="AlphaFoldDB" id="A0A1F5FY50"/>
<keyword evidence="1" id="KW-1133">Transmembrane helix</keyword>
<gene>
    <name evidence="3" type="ORF">A2696_02060</name>
</gene>
<organism evidence="3 4">
    <name type="scientific">Candidatus Curtissbacteria bacterium RIFCSPHIGHO2_01_FULL_41_13</name>
    <dbReference type="NCBI Taxonomy" id="1797745"/>
    <lineage>
        <taxon>Bacteria</taxon>
        <taxon>Candidatus Curtissiibacteriota</taxon>
    </lineage>
</organism>
<feature type="transmembrane region" description="Helical" evidence="1">
    <location>
        <begin position="6"/>
        <end position="23"/>
    </location>
</feature>
<keyword evidence="1" id="KW-0812">Transmembrane</keyword>
<dbReference type="EMBL" id="MFBA01000058">
    <property type="protein sequence ID" value="OGD84515.1"/>
    <property type="molecule type" value="Genomic_DNA"/>
</dbReference>
<name>A0A1F5FY50_9BACT</name>
<evidence type="ECO:0000313" key="4">
    <source>
        <dbReference type="Proteomes" id="UP000177069"/>
    </source>
</evidence>
<evidence type="ECO:0000313" key="3">
    <source>
        <dbReference type="EMBL" id="OGD84515.1"/>
    </source>
</evidence>
<reference evidence="3 4" key="1">
    <citation type="journal article" date="2016" name="Nat. Commun.">
        <title>Thousands of microbial genomes shed light on interconnected biogeochemical processes in an aquifer system.</title>
        <authorList>
            <person name="Anantharaman K."/>
            <person name="Brown C.T."/>
            <person name="Hug L.A."/>
            <person name="Sharon I."/>
            <person name="Castelle C.J."/>
            <person name="Probst A.J."/>
            <person name="Thomas B.C."/>
            <person name="Singh A."/>
            <person name="Wilkins M.J."/>
            <person name="Karaoz U."/>
            <person name="Brodie E.L."/>
            <person name="Williams K.H."/>
            <person name="Hubbard S.S."/>
            <person name="Banfield J.F."/>
        </authorList>
    </citation>
    <scope>NUCLEOTIDE SEQUENCE [LARGE SCALE GENOMIC DNA]</scope>
</reference>
<dbReference type="Proteomes" id="UP000177069">
    <property type="component" value="Unassembled WGS sequence"/>
</dbReference>
<dbReference type="InterPro" id="IPR000620">
    <property type="entry name" value="EamA_dom"/>
</dbReference>
<keyword evidence="1" id="KW-0472">Membrane</keyword>